<evidence type="ECO:0000313" key="4">
    <source>
        <dbReference type="Proteomes" id="UP000065511"/>
    </source>
</evidence>
<evidence type="ECO:0000313" key="5">
    <source>
        <dbReference type="Proteomes" id="UP000183039"/>
    </source>
</evidence>
<dbReference type="OrthoDB" id="9796171at2"/>
<feature type="domain" description="N-acetyltransferase" evidence="1">
    <location>
        <begin position="6"/>
        <end position="145"/>
    </location>
</feature>
<evidence type="ECO:0000313" key="2">
    <source>
        <dbReference type="EMBL" id="ALS02250.1"/>
    </source>
</evidence>
<proteinExistence type="predicted"/>
<gene>
    <name evidence="2" type="ORF">ATZ33_12905</name>
    <name evidence="3" type="ORF">RV15_GL003184</name>
</gene>
<evidence type="ECO:0000313" key="3">
    <source>
        <dbReference type="EMBL" id="OJG92391.1"/>
    </source>
</evidence>
<dbReference type="PROSITE" id="PS51186">
    <property type="entry name" value="GNAT"/>
    <property type="match status" value="1"/>
</dbReference>
<dbReference type="RefSeq" id="WP_071877125.1">
    <property type="nucleotide sequence ID" value="NZ_JXLC01000006.1"/>
</dbReference>
<evidence type="ECO:0000259" key="1">
    <source>
        <dbReference type="PROSITE" id="PS51186"/>
    </source>
</evidence>
<dbReference type="GO" id="GO:0016747">
    <property type="term" value="F:acyltransferase activity, transferring groups other than amino-acyl groups"/>
    <property type="evidence" value="ECO:0007669"/>
    <property type="project" value="InterPro"/>
</dbReference>
<dbReference type="SUPFAM" id="SSF55729">
    <property type="entry name" value="Acyl-CoA N-acyltransferases (Nat)"/>
    <property type="match status" value="1"/>
</dbReference>
<reference evidence="2 4" key="2">
    <citation type="submission" date="2015-12" db="EMBL/GenBank/DDBJ databases">
        <authorList>
            <person name="Lauer A."/>
            <person name="Humrighouse B."/>
            <person name="Loparev V."/>
            <person name="Shewmaker P.L."/>
            <person name="Whitney A.M."/>
            <person name="McLaughlin R.W."/>
        </authorList>
    </citation>
    <scope>NUCLEOTIDE SEQUENCE [LARGE SCALE GENOMIC DNA]</scope>
    <source>
        <strain evidence="2 4">LMG 23085</strain>
    </source>
</reference>
<accession>A0A0S3KD81</accession>
<keyword evidence="4" id="KW-1185">Reference proteome</keyword>
<dbReference type="InterPro" id="IPR000182">
    <property type="entry name" value="GNAT_dom"/>
</dbReference>
<dbReference type="KEGG" id="ess:ATZ33_12905"/>
<organism evidence="3 5">
    <name type="scientific">Enterococcus silesiacus</name>
    <dbReference type="NCBI Taxonomy" id="332949"/>
    <lineage>
        <taxon>Bacteria</taxon>
        <taxon>Bacillati</taxon>
        <taxon>Bacillota</taxon>
        <taxon>Bacilli</taxon>
        <taxon>Lactobacillales</taxon>
        <taxon>Enterococcaceae</taxon>
        <taxon>Enterococcus</taxon>
    </lineage>
</organism>
<dbReference type="Proteomes" id="UP000183039">
    <property type="component" value="Unassembled WGS sequence"/>
</dbReference>
<dbReference type="Gene3D" id="3.40.630.30">
    <property type="match status" value="1"/>
</dbReference>
<sequence length="150" mass="17545">MEYHVKKFTQLTTKEFLEIVKLRIAEFVVEQNCPYQEVDDADEFAWHTWLQDGPDIVGYTRIIDKGETVSFGRVIVNPDYRGKKLGNKLLEETLKVIEEHYPNRPIIIGAQAHLTEFYGAFGFEAISDVYLEDDIPHIDMRRDEIKSWHA</sequence>
<name>A0A0S3KD81_9ENTE</name>
<dbReference type="Pfam" id="PF13673">
    <property type="entry name" value="Acetyltransf_10"/>
    <property type="match status" value="1"/>
</dbReference>
<protein>
    <submittedName>
        <fullName evidence="2">Acetyltransferase</fullName>
    </submittedName>
</protein>
<reference evidence="3 5" key="1">
    <citation type="submission" date="2014-12" db="EMBL/GenBank/DDBJ databases">
        <title>Draft genome sequences of 29 type strains of Enterococci.</title>
        <authorList>
            <person name="Zhong Z."/>
            <person name="Sun Z."/>
            <person name="Liu W."/>
            <person name="Zhang W."/>
            <person name="Zhang H."/>
        </authorList>
    </citation>
    <scope>NUCLEOTIDE SEQUENCE [LARGE SCALE GENOMIC DNA]</scope>
    <source>
        <strain evidence="3 5">DSM 22801</strain>
    </source>
</reference>
<dbReference type="AlphaFoldDB" id="A0A0S3KD81"/>
<dbReference type="EMBL" id="JXLC01000006">
    <property type="protein sequence ID" value="OJG92391.1"/>
    <property type="molecule type" value="Genomic_DNA"/>
</dbReference>
<dbReference type="Proteomes" id="UP000065511">
    <property type="component" value="Chromosome"/>
</dbReference>
<dbReference type="EMBL" id="CP013614">
    <property type="protein sequence ID" value="ALS02250.1"/>
    <property type="molecule type" value="Genomic_DNA"/>
</dbReference>
<dbReference type="CDD" id="cd04301">
    <property type="entry name" value="NAT_SF"/>
    <property type="match status" value="1"/>
</dbReference>
<dbReference type="InterPro" id="IPR016181">
    <property type="entry name" value="Acyl_CoA_acyltransferase"/>
</dbReference>